<dbReference type="Proteomes" id="UP000887565">
    <property type="component" value="Unplaced"/>
</dbReference>
<dbReference type="AlphaFoldDB" id="A0A915I0U2"/>
<proteinExistence type="predicted"/>
<evidence type="ECO:0000313" key="1">
    <source>
        <dbReference type="Proteomes" id="UP000887565"/>
    </source>
</evidence>
<accession>A0A915I0U2</accession>
<dbReference type="WBParaSite" id="nRc.2.0.1.t07752-RA">
    <property type="protein sequence ID" value="nRc.2.0.1.t07752-RA"/>
    <property type="gene ID" value="nRc.2.0.1.g07752"/>
</dbReference>
<organism evidence="1 2">
    <name type="scientific">Romanomermis culicivorax</name>
    <name type="common">Nematode worm</name>
    <dbReference type="NCBI Taxonomy" id="13658"/>
    <lineage>
        <taxon>Eukaryota</taxon>
        <taxon>Metazoa</taxon>
        <taxon>Ecdysozoa</taxon>
        <taxon>Nematoda</taxon>
        <taxon>Enoplea</taxon>
        <taxon>Dorylaimia</taxon>
        <taxon>Mermithida</taxon>
        <taxon>Mermithoidea</taxon>
        <taxon>Mermithidae</taxon>
        <taxon>Romanomermis</taxon>
    </lineage>
</organism>
<evidence type="ECO:0000313" key="2">
    <source>
        <dbReference type="WBParaSite" id="nRc.2.0.1.t07752-RA"/>
    </source>
</evidence>
<sequence length="64" mass="7225">MFLIYLFLGKAVGILSRNRRKRFCGFQKLRPTSHPQNRNVVVVGNPQPQCGLVRGKLTAADVEK</sequence>
<keyword evidence="1" id="KW-1185">Reference proteome</keyword>
<reference evidence="2" key="1">
    <citation type="submission" date="2022-11" db="UniProtKB">
        <authorList>
            <consortium name="WormBaseParasite"/>
        </authorList>
    </citation>
    <scope>IDENTIFICATION</scope>
</reference>
<protein>
    <submittedName>
        <fullName evidence="2">Uncharacterized protein</fullName>
    </submittedName>
</protein>
<name>A0A915I0U2_ROMCU</name>